<comment type="similarity">
    <text evidence="2">Belongs to the TTC19 family.</text>
</comment>
<evidence type="ECO:0000313" key="8">
    <source>
        <dbReference type="EnsemblMetazoa" id="LLOJ000217-PA"/>
    </source>
</evidence>
<protein>
    <submittedName>
        <fullName evidence="7">Putative tetratricopeptide repeat protein 19</fullName>
    </submittedName>
</protein>
<dbReference type="Pfam" id="PF13424">
    <property type="entry name" value="TPR_12"/>
    <property type="match status" value="1"/>
</dbReference>
<keyword evidence="9" id="KW-1185">Reference proteome</keyword>
<accession>A0A1B0GGU5</accession>
<dbReference type="Proteomes" id="UP000092461">
    <property type="component" value="Unassembled WGS sequence"/>
</dbReference>
<dbReference type="InterPro" id="IPR011990">
    <property type="entry name" value="TPR-like_helical_dom_sf"/>
</dbReference>
<keyword evidence="5" id="KW-0809">Transit peptide</keyword>
<dbReference type="AlphaFoldDB" id="A0A1B0GGU5"/>
<reference evidence="7" key="2">
    <citation type="journal article" date="2020" name="BMC">
        <title>Leishmania infection induces a limited differential gene expression in the sand fly midgut.</title>
        <authorList>
            <person name="Coutinho-Abreu I.V."/>
            <person name="Serafim T.D."/>
            <person name="Meneses C."/>
            <person name="Kamhawi S."/>
            <person name="Oliveira F."/>
            <person name="Valenzuela J.G."/>
        </authorList>
    </citation>
    <scope>NUCLEOTIDE SEQUENCE</scope>
    <source>
        <strain evidence="7">Jacobina</strain>
        <tissue evidence="7">Midgut</tissue>
    </source>
</reference>
<organism evidence="8 9">
    <name type="scientific">Lutzomyia longipalpis</name>
    <name type="common">Sand fly</name>
    <dbReference type="NCBI Taxonomy" id="7200"/>
    <lineage>
        <taxon>Eukaryota</taxon>
        <taxon>Metazoa</taxon>
        <taxon>Ecdysozoa</taxon>
        <taxon>Arthropoda</taxon>
        <taxon>Hexapoda</taxon>
        <taxon>Insecta</taxon>
        <taxon>Pterygota</taxon>
        <taxon>Neoptera</taxon>
        <taxon>Endopterygota</taxon>
        <taxon>Diptera</taxon>
        <taxon>Nematocera</taxon>
        <taxon>Psychodoidea</taxon>
        <taxon>Psychodidae</taxon>
        <taxon>Lutzomyia</taxon>
        <taxon>Lutzomyia</taxon>
    </lineage>
</organism>
<name>A0A1B0GGU5_LUTLO</name>
<keyword evidence="6" id="KW-0496">Mitochondrion</keyword>
<dbReference type="VEuPathDB" id="VectorBase:LLOJ000217"/>
<dbReference type="VEuPathDB" id="VectorBase:LLONM1_005911"/>
<evidence type="ECO:0000256" key="6">
    <source>
        <dbReference type="ARBA" id="ARBA00023128"/>
    </source>
</evidence>
<dbReference type="EnsemblMetazoa" id="LLOJ000217-RA">
    <property type="protein sequence ID" value="LLOJ000217-PA"/>
    <property type="gene ID" value="LLOJ000217"/>
</dbReference>
<dbReference type="SUPFAM" id="SSF48452">
    <property type="entry name" value="TPR-like"/>
    <property type="match status" value="2"/>
</dbReference>
<evidence type="ECO:0000256" key="2">
    <source>
        <dbReference type="ARBA" id="ARBA00008219"/>
    </source>
</evidence>
<sequence length="336" mass="39022">MSSQLLSVDVRWGFPRKSHFVPALQFPTAGYRGHILLGSFYFWNIFKTREEREETPEDKLIMTIKRSILCVQRGEHNKAEQMLHVALRMAQELQSKDGITYIYDVMANLALERGDFEKAEKLFVNVMQRLFGDGFQENHIKMLHISSKIAHMAGLQGNLEKARQGFDWTLQKLEEKLRVPNVEEDLRDLRELWGMTKNWYGQTLLELNRLTEAKQCFQAAWEVYSELHDKVTEESLMLLNSLGVVCMRLGEVSIAEEHLQKAIELSKEIPDFVEANVFRANLGLVYLQQGLLKKATEICSLSWRLSKKAENETSLEQANYCLEQIRNHREGKTKNK</sequence>
<dbReference type="PANTHER" id="PTHR13143">
    <property type="entry name" value="TETRATRICOPEPTIDE REPEAT PROTEIN 19"/>
    <property type="match status" value="1"/>
</dbReference>
<dbReference type="GO" id="GO:0005743">
    <property type="term" value="C:mitochondrial inner membrane"/>
    <property type="evidence" value="ECO:0007669"/>
    <property type="project" value="TreeGrafter"/>
</dbReference>
<evidence type="ECO:0000256" key="3">
    <source>
        <dbReference type="ARBA" id="ARBA00022737"/>
    </source>
</evidence>
<dbReference type="GO" id="GO:0034551">
    <property type="term" value="P:mitochondrial respiratory chain complex III assembly"/>
    <property type="evidence" value="ECO:0007669"/>
    <property type="project" value="InterPro"/>
</dbReference>
<dbReference type="EMBL" id="AJWK01000755">
    <property type="status" value="NOT_ANNOTATED_CDS"/>
    <property type="molecule type" value="Genomic_DNA"/>
</dbReference>
<dbReference type="EMBL" id="GITU01008931">
    <property type="protein sequence ID" value="MBC1177634.1"/>
    <property type="molecule type" value="Transcribed_RNA"/>
</dbReference>
<reference evidence="8" key="3">
    <citation type="submission" date="2020-05" db="UniProtKB">
        <authorList>
            <consortium name="EnsemblMetazoa"/>
        </authorList>
    </citation>
    <scope>IDENTIFICATION</scope>
    <source>
        <strain evidence="8">Jacobina</strain>
    </source>
</reference>
<proteinExistence type="inferred from homology"/>
<reference evidence="9" key="1">
    <citation type="submission" date="2012-05" db="EMBL/GenBank/DDBJ databases">
        <title>Whole Genome Assembly of Lutzomyia longipalpis.</title>
        <authorList>
            <person name="Richards S."/>
            <person name="Qu C."/>
            <person name="Dillon R."/>
            <person name="Worley K."/>
            <person name="Scherer S."/>
            <person name="Batterton M."/>
            <person name="Taylor A."/>
            <person name="Hawes A."/>
            <person name="Hernandez B."/>
            <person name="Kovar C."/>
            <person name="Mandapat C."/>
            <person name="Pham C."/>
            <person name="Qu C."/>
            <person name="Jing C."/>
            <person name="Bess C."/>
            <person name="Bandaranaike D."/>
            <person name="Ngo D."/>
            <person name="Ongeri F."/>
            <person name="Arias F."/>
            <person name="Lara F."/>
            <person name="Weissenberger G."/>
            <person name="Kamau G."/>
            <person name="Han H."/>
            <person name="Shen H."/>
            <person name="Dinh H."/>
            <person name="Khalil I."/>
            <person name="Jones J."/>
            <person name="Shafer J."/>
            <person name="Jayaseelan J."/>
            <person name="Quiroz J."/>
            <person name="Blankenburg K."/>
            <person name="Nguyen L."/>
            <person name="Jackson L."/>
            <person name="Francisco L."/>
            <person name="Tang L.-Y."/>
            <person name="Pu L.-L."/>
            <person name="Perales L."/>
            <person name="Lorensuhewa L."/>
            <person name="Munidasa M."/>
            <person name="Coyle M."/>
            <person name="Taylor M."/>
            <person name="Puazo M."/>
            <person name="Firestine M."/>
            <person name="Scheel M."/>
            <person name="Javaid M."/>
            <person name="Wang M."/>
            <person name="Li M."/>
            <person name="Tabassum N."/>
            <person name="Saada N."/>
            <person name="Osuji N."/>
            <person name="Aqrawi P."/>
            <person name="Fu Q."/>
            <person name="Thornton R."/>
            <person name="Raj R."/>
            <person name="Goodspeed R."/>
            <person name="Mata R."/>
            <person name="Najjar R."/>
            <person name="Gubbala S."/>
            <person name="Lee S."/>
            <person name="Denson S."/>
            <person name="Patil S."/>
            <person name="Macmil S."/>
            <person name="Qi S."/>
            <person name="Matskevitch T."/>
            <person name="Palculict T."/>
            <person name="Mathew T."/>
            <person name="Vee V."/>
            <person name="Velamala V."/>
            <person name="Korchina V."/>
            <person name="Cai W."/>
            <person name="Liu W."/>
            <person name="Dai W."/>
            <person name="Zou X."/>
            <person name="Zhu Y."/>
            <person name="Zhang Y."/>
            <person name="Wu Y.-Q."/>
            <person name="Xin Y."/>
            <person name="Nazarath L."/>
            <person name="Kovar C."/>
            <person name="Han Y."/>
            <person name="Muzny D."/>
            <person name="Gibbs R."/>
        </authorList>
    </citation>
    <scope>NUCLEOTIDE SEQUENCE [LARGE SCALE GENOMIC DNA]</scope>
    <source>
        <strain evidence="9">Jacobina</strain>
    </source>
</reference>
<comment type="subcellular location">
    <subcellularLocation>
        <location evidence="1">Mitochondrion</location>
    </subcellularLocation>
</comment>
<keyword evidence="4" id="KW-0802">TPR repeat</keyword>
<keyword evidence="3" id="KW-0677">Repeat</keyword>
<evidence type="ECO:0000256" key="1">
    <source>
        <dbReference type="ARBA" id="ARBA00004173"/>
    </source>
</evidence>
<evidence type="ECO:0000313" key="9">
    <source>
        <dbReference type="Proteomes" id="UP000092461"/>
    </source>
</evidence>
<evidence type="ECO:0000256" key="4">
    <source>
        <dbReference type="ARBA" id="ARBA00022803"/>
    </source>
</evidence>
<evidence type="ECO:0000256" key="5">
    <source>
        <dbReference type="ARBA" id="ARBA00022946"/>
    </source>
</evidence>
<dbReference type="Gene3D" id="1.25.40.10">
    <property type="entry name" value="Tetratricopeptide repeat domain"/>
    <property type="match status" value="2"/>
</dbReference>
<evidence type="ECO:0000313" key="7">
    <source>
        <dbReference type="EMBL" id="MBC1177634.1"/>
    </source>
</evidence>
<dbReference type="PANTHER" id="PTHR13143:SF6">
    <property type="entry name" value="TETRATRICOPEPTIDE REPEAT PROTEIN 19, MITOCHONDRIAL"/>
    <property type="match status" value="1"/>
</dbReference>
<dbReference type="InterPro" id="IPR040395">
    <property type="entry name" value="TTC19"/>
</dbReference>